<gene>
    <name evidence="2" type="primary">LOC107030220</name>
</gene>
<keyword evidence="1" id="KW-1185">Reference proteome</keyword>
<dbReference type="PANTHER" id="PTHR42648:SF28">
    <property type="entry name" value="TRANSPOSON-ENCODED PROTEIN WITH RIBONUCLEASE H-LIKE AND RETROVIRUS ZINC FINGER-LIKE DOMAINS"/>
    <property type="match status" value="1"/>
</dbReference>
<protein>
    <submittedName>
        <fullName evidence="2">Uncharacterized protein LOC107030220</fullName>
    </submittedName>
</protein>
<accession>A0ABM1HL35</accession>
<proteinExistence type="predicted"/>
<evidence type="ECO:0000313" key="1">
    <source>
        <dbReference type="Proteomes" id="UP000694930"/>
    </source>
</evidence>
<dbReference type="Proteomes" id="UP000694930">
    <property type="component" value="Chromosome 9"/>
</dbReference>
<dbReference type="PANTHER" id="PTHR42648">
    <property type="entry name" value="TRANSPOSASE, PUTATIVE-RELATED"/>
    <property type="match status" value="1"/>
</dbReference>
<reference evidence="1" key="1">
    <citation type="journal article" date="2014" name="Nat. Genet.">
        <title>The genome of the stress-tolerant wild tomato species Solanum pennellii.</title>
        <authorList>
            <person name="Bolger A."/>
            <person name="Scossa F."/>
            <person name="Bolger M.E."/>
            <person name="Lanz C."/>
            <person name="Maumus F."/>
            <person name="Tohge T."/>
            <person name="Quesneville H."/>
            <person name="Alseekh S."/>
            <person name="Sorensen I."/>
            <person name="Lichtenstein G."/>
            <person name="Fich E.A."/>
            <person name="Conte M."/>
            <person name="Keller H."/>
            <person name="Schneeberger K."/>
            <person name="Schwacke R."/>
            <person name="Ofner I."/>
            <person name="Vrebalov J."/>
            <person name="Xu Y."/>
            <person name="Osorio S."/>
            <person name="Aflitos S.A."/>
            <person name="Schijlen E."/>
            <person name="Jimenez-Gomez J.M."/>
            <person name="Ryngajllo M."/>
            <person name="Kimura S."/>
            <person name="Kumar R."/>
            <person name="Koenig D."/>
            <person name="Headland L.R."/>
            <person name="Maloof J.N."/>
            <person name="Sinha N."/>
            <person name="van Ham R.C."/>
            <person name="Lankhorst R.K."/>
            <person name="Mao L."/>
            <person name="Vogel A."/>
            <person name="Arsova B."/>
            <person name="Panstruga R."/>
            <person name="Fei Z."/>
            <person name="Rose J.K."/>
            <person name="Zamir D."/>
            <person name="Carrari F."/>
            <person name="Giovannoni J.J."/>
            <person name="Weigel D."/>
            <person name="Usadel B."/>
            <person name="Fernie A.R."/>
        </authorList>
    </citation>
    <scope>NUCLEOTIDE SEQUENCE [LARGE SCALE GENOMIC DNA]</scope>
    <source>
        <strain evidence="1">cv. LA0716</strain>
    </source>
</reference>
<sequence>MNRTLLEKDHCMLLQANMSKEFWAEAVHNASHIANRSPASPIHVKILNEVWSGELSNYSYLRIFGCPSYYHINEGKLEPRAKKVIFVVCIDVTFDESSILDPHKIFMDLSRNENNEQVELTVELTKTLDQDTQIDESKDADLKELASNEQYKIAKGTEKRQIRKP</sequence>
<dbReference type="InterPro" id="IPR039537">
    <property type="entry name" value="Retrotran_Ty1/copia-like"/>
</dbReference>
<evidence type="ECO:0000313" key="2">
    <source>
        <dbReference type="RefSeq" id="XP_015087072.1"/>
    </source>
</evidence>
<name>A0ABM1HL35_SOLPN</name>
<reference evidence="2" key="2">
    <citation type="submission" date="2025-08" db="UniProtKB">
        <authorList>
            <consortium name="RefSeq"/>
        </authorList>
    </citation>
    <scope>IDENTIFICATION</scope>
</reference>
<dbReference type="RefSeq" id="XP_015087072.1">
    <property type="nucleotide sequence ID" value="XM_015231586.1"/>
</dbReference>
<dbReference type="GeneID" id="107030220"/>
<organism evidence="1 2">
    <name type="scientific">Solanum pennellii</name>
    <name type="common">Tomato</name>
    <name type="synonym">Lycopersicon pennellii</name>
    <dbReference type="NCBI Taxonomy" id="28526"/>
    <lineage>
        <taxon>Eukaryota</taxon>
        <taxon>Viridiplantae</taxon>
        <taxon>Streptophyta</taxon>
        <taxon>Embryophyta</taxon>
        <taxon>Tracheophyta</taxon>
        <taxon>Spermatophyta</taxon>
        <taxon>Magnoliopsida</taxon>
        <taxon>eudicotyledons</taxon>
        <taxon>Gunneridae</taxon>
        <taxon>Pentapetalae</taxon>
        <taxon>asterids</taxon>
        <taxon>lamiids</taxon>
        <taxon>Solanales</taxon>
        <taxon>Solanaceae</taxon>
        <taxon>Solanoideae</taxon>
        <taxon>Solaneae</taxon>
        <taxon>Solanum</taxon>
        <taxon>Solanum subgen. Lycopersicon</taxon>
    </lineage>
</organism>